<dbReference type="Pfam" id="PF09192">
    <property type="entry name" value="Act-Frag_cataly"/>
    <property type="match status" value="1"/>
</dbReference>
<organism evidence="3 4">
    <name type="scientific">Roseateles aquae</name>
    <dbReference type="NCBI Taxonomy" id="3077235"/>
    <lineage>
        <taxon>Bacteria</taxon>
        <taxon>Pseudomonadati</taxon>
        <taxon>Pseudomonadota</taxon>
        <taxon>Betaproteobacteria</taxon>
        <taxon>Burkholderiales</taxon>
        <taxon>Sphaerotilaceae</taxon>
        <taxon>Roseateles</taxon>
    </lineage>
</organism>
<feature type="domain" description="Actin-fragmin kinase catalytic" evidence="1">
    <location>
        <begin position="208"/>
        <end position="381"/>
    </location>
</feature>
<name>A0ABU3P6K6_9BURK</name>
<dbReference type="Proteomes" id="UP001246372">
    <property type="component" value="Unassembled WGS sequence"/>
</dbReference>
<feature type="domain" description="eCIS core" evidence="2">
    <location>
        <begin position="77"/>
        <end position="142"/>
    </location>
</feature>
<dbReference type="InterPro" id="IPR025295">
    <property type="entry name" value="eCIS_core_dom"/>
</dbReference>
<gene>
    <name evidence="3" type="ORF">RQP53_02770</name>
</gene>
<dbReference type="EMBL" id="JAVXZY010000001">
    <property type="protein sequence ID" value="MDT8998194.1"/>
    <property type="molecule type" value="Genomic_DNA"/>
</dbReference>
<reference evidence="3" key="1">
    <citation type="submission" date="2023-09" db="EMBL/GenBank/DDBJ databases">
        <title>Paucibacter sp. APW11 Genome sequencing and assembly.</title>
        <authorList>
            <person name="Kim I."/>
        </authorList>
    </citation>
    <scope>NUCLEOTIDE SEQUENCE</scope>
    <source>
        <strain evidence="3">APW11</strain>
    </source>
</reference>
<dbReference type="Gene3D" id="1.10.1070.11">
    <property type="entry name" value="Phosphatidylinositol 3-/4-kinase, catalytic domain"/>
    <property type="match status" value="1"/>
</dbReference>
<protein>
    <submittedName>
        <fullName evidence="3">DUF4157 domain-containing protein</fullName>
    </submittedName>
</protein>
<comment type="caution">
    <text evidence="3">The sequence shown here is derived from an EMBL/GenBank/DDBJ whole genome shotgun (WGS) entry which is preliminary data.</text>
</comment>
<dbReference type="RefSeq" id="WP_315648507.1">
    <property type="nucleotide sequence ID" value="NZ_JAVXZY010000001.1"/>
</dbReference>
<dbReference type="InterPro" id="IPR036940">
    <property type="entry name" value="PI3/4_kinase_cat_sf"/>
</dbReference>
<dbReference type="Pfam" id="PF13699">
    <property type="entry name" value="eCIS_core"/>
    <property type="match status" value="1"/>
</dbReference>
<dbReference type="InterPro" id="IPR015275">
    <property type="entry name" value="Actin-fragmin_kin_cat_dom"/>
</dbReference>
<evidence type="ECO:0000313" key="4">
    <source>
        <dbReference type="Proteomes" id="UP001246372"/>
    </source>
</evidence>
<evidence type="ECO:0000259" key="2">
    <source>
        <dbReference type="Pfam" id="PF13699"/>
    </source>
</evidence>
<dbReference type="Gene3D" id="3.30.1010.10">
    <property type="entry name" value="Phosphatidylinositol 3-kinase Catalytic Subunit, Chain A, domain 4"/>
    <property type="match status" value="1"/>
</dbReference>
<accession>A0ABU3P6K6</accession>
<dbReference type="InterPro" id="IPR011009">
    <property type="entry name" value="Kinase-like_dom_sf"/>
</dbReference>
<sequence>MADTDKQMRAPAGPAQTPIFRAAALHSQPFVTGTASGRPAQQQHSPRMVAQRRQIHSLSVAAQRASDERPAAASKDLPAGLKAGVEALSGLSMDHVQVHYNSAQPAQLNARAYAQGSQIHLAPGQQQHLPHEAWHLVQQAQGRVRPTMQMKPGLAINDDAGLEREATQMGAKALAAPVLGPGALPLQAMPARAGDAAAPVQRVLTLDNADFSEVNQIRKLGGAAEGAYLVSDGDGEVVVKIAEGIDGTVLAYNLAKDFGVATPKGRHLTLDSDAGRALLAKAETLSPELFGKLTAASSVTLWSMVRGQTLGQLGTAVGGEQGAIEGEANFQQIGRMLVFDAAILNEDRFKLAFNLATNAGNLMVQDRAPVAIDQDFANIDKDPDSSRNEQIDNYGEMMASRLQALLADPDAMASALCKKLSGEGYKMFAGQEAPIAAGIRQGIAVLRTLAADDNQRLPTLIGWAKTFDASSDVDAGKVKSYWRSLLAD</sequence>
<evidence type="ECO:0000313" key="3">
    <source>
        <dbReference type="EMBL" id="MDT8998194.1"/>
    </source>
</evidence>
<keyword evidence="4" id="KW-1185">Reference proteome</keyword>
<dbReference type="SUPFAM" id="SSF56112">
    <property type="entry name" value="Protein kinase-like (PK-like)"/>
    <property type="match status" value="1"/>
</dbReference>
<proteinExistence type="predicted"/>
<evidence type="ECO:0000259" key="1">
    <source>
        <dbReference type="Pfam" id="PF09192"/>
    </source>
</evidence>